<comment type="caution">
    <text evidence="1">The sequence shown here is derived from an EMBL/GenBank/DDBJ whole genome shotgun (WGS) entry which is preliminary data.</text>
</comment>
<dbReference type="GO" id="GO:0017000">
    <property type="term" value="P:antibiotic biosynthetic process"/>
    <property type="evidence" value="ECO:0007669"/>
    <property type="project" value="UniProtKB-ARBA"/>
</dbReference>
<dbReference type="RefSeq" id="XP_058332705.1">
    <property type="nucleotide sequence ID" value="XM_058473702.1"/>
</dbReference>
<dbReference type="AlphaFoldDB" id="A0A9W9P939"/>
<name>A0A9W9P939_9EURO</name>
<evidence type="ECO:0000313" key="2">
    <source>
        <dbReference type="Proteomes" id="UP001150941"/>
    </source>
</evidence>
<organism evidence="1 2">
    <name type="scientific">Penicillium chermesinum</name>
    <dbReference type="NCBI Taxonomy" id="63820"/>
    <lineage>
        <taxon>Eukaryota</taxon>
        <taxon>Fungi</taxon>
        <taxon>Dikarya</taxon>
        <taxon>Ascomycota</taxon>
        <taxon>Pezizomycotina</taxon>
        <taxon>Eurotiomycetes</taxon>
        <taxon>Eurotiomycetidae</taxon>
        <taxon>Eurotiales</taxon>
        <taxon>Aspergillaceae</taxon>
        <taxon>Penicillium</taxon>
    </lineage>
</organism>
<dbReference type="SUPFAM" id="SSF53474">
    <property type="entry name" value="alpha/beta-Hydrolases"/>
    <property type="match status" value="1"/>
</dbReference>
<gene>
    <name evidence="1" type="ORF">N7468_004405</name>
</gene>
<dbReference type="Gene3D" id="3.40.50.1820">
    <property type="entry name" value="alpha/beta hydrolase"/>
    <property type="match status" value="1"/>
</dbReference>
<reference evidence="1" key="2">
    <citation type="journal article" date="2023" name="IMA Fungus">
        <title>Comparative genomic study of the Penicillium genus elucidates a diverse pangenome and 15 lateral gene transfer events.</title>
        <authorList>
            <person name="Petersen C."/>
            <person name="Sorensen T."/>
            <person name="Nielsen M.R."/>
            <person name="Sondergaard T.E."/>
            <person name="Sorensen J.L."/>
            <person name="Fitzpatrick D.A."/>
            <person name="Frisvad J.C."/>
            <person name="Nielsen K.L."/>
        </authorList>
    </citation>
    <scope>NUCLEOTIDE SEQUENCE</scope>
    <source>
        <strain evidence="1">IBT 19713</strain>
    </source>
</reference>
<sequence length="98" mass="10655">MHGYPRSRRETLGLEDIARRHSLRIIYPDRNGYGFTNLNSDRKIADWPADVKALAQHLSLYQFALLGGSGSSPYTLVCAHQLPAGMLSGVGIMTGAGP</sequence>
<protein>
    <recommendedName>
        <fullName evidence="3">Alpha/beta hydrolase</fullName>
    </recommendedName>
</protein>
<dbReference type="GeneID" id="83201005"/>
<evidence type="ECO:0000313" key="1">
    <source>
        <dbReference type="EMBL" id="KAJ5239786.1"/>
    </source>
</evidence>
<dbReference type="InterPro" id="IPR029058">
    <property type="entry name" value="AB_hydrolase_fold"/>
</dbReference>
<dbReference type="OrthoDB" id="294702at2759"/>
<keyword evidence="2" id="KW-1185">Reference proteome</keyword>
<dbReference type="GO" id="GO:0072330">
    <property type="term" value="P:monocarboxylic acid biosynthetic process"/>
    <property type="evidence" value="ECO:0007669"/>
    <property type="project" value="UniProtKB-ARBA"/>
</dbReference>
<dbReference type="Proteomes" id="UP001150941">
    <property type="component" value="Unassembled WGS sequence"/>
</dbReference>
<evidence type="ECO:0008006" key="3">
    <source>
        <dbReference type="Google" id="ProtNLM"/>
    </source>
</evidence>
<reference evidence="1" key="1">
    <citation type="submission" date="2022-11" db="EMBL/GenBank/DDBJ databases">
        <authorList>
            <person name="Petersen C."/>
        </authorList>
    </citation>
    <scope>NUCLEOTIDE SEQUENCE</scope>
    <source>
        <strain evidence="1">IBT 19713</strain>
    </source>
</reference>
<proteinExistence type="predicted"/>
<accession>A0A9W9P939</accession>
<dbReference type="EMBL" id="JAPQKS010000003">
    <property type="protein sequence ID" value="KAJ5239786.1"/>
    <property type="molecule type" value="Genomic_DNA"/>
</dbReference>